<sequence length="104" mass="11446">MASSLYFLLNYYFDVGPRLSSSSSTISQGHRGEIIIVVFTGSVGIGGGKNGEKSDSNNDILWYLMEMTYILEVVNEGGHVMWFKAQGVLRGYTLGVRFKDAPCP</sequence>
<proteinExistence type="predicted"/>
<dbReference type="Proteomes" id="UP001372338">
    <property type="component" value="Unassembled WGS sequence"/>
</dbReference>
<reference evidence="1 2" key="1">
    <citation type="submission" date="2024-01" db="EMBL/GenBank/DDBJ databases">
        <title>The genomes of 5 underutilized Papilionoideae crops provide insights into root nodulation and disease resistanc.</title>
        <authorList>
            <person name="Yuan L."/>
        </authorList>
    </citation>
    <scope>NUCLEOTIDE SEQUENCE [LARGE SCALE GENOMIC DNA]</scope>
    <source>
        <strain evidence="1">ZHUSHIDOU_FW_LH</strain>
        <tissue evidence="1">Leaf</tissue>
    </source>
</reference>
<dbReference type="AlphaFoldDB" id="A0AAN9HSG1"/>
<protein>
    <submittedName>
        <fullName evidence="1">Uncharacterized protein</fullName>
    </submittedName>
</protein>
<gene>
    <name evidence="1" type="ORF">RIF29_38518</name>
</gene>
<organism evidence="1 2">
    <name type="scientific">Crotalaria pallida</name>
    <name type="common">Smooth rattlebox</name>
    <name type="synonym">Crotalaria striata</name>
    <dbReference type="NCBI Taxonomy" id="3830"/>
    <lineage>
        <taxon>Eukaryota</taxon>
        <taxon>Viridiplantae</taxon>
        <taxon>Streptophyta</taxon>
        <taxon>Embryophyta</taxon>
        <taxon>Tracheophyta</taxon>
        <taxon>Spermatophyta</taxon>
        <taxon>Magnoliopsida</taxon>
        <taxon>eudicotyledons</taxon>
        <taxon>Gunneridae</taxon>
        <taxon>Pentapetalae</taxon>
        <taxon>rosids</taxon>
        <taxon>fabids</taxon>
        <taxon>Fabales</taxon>
        <taxon>Fabaceae</taxon>
        <taxon>Papilionoideae</taxon>
        <taxon>50 kb inversion clade</taxon>
        <taxon>genistoids sensu lato</taxon>
        <taxon>core genistoids</taxon>
        <taxon>Crotalarieae</taxon>
        <taxon>Crotalaria</taxon>
    </lineage>
</organism>
<comment type="caution">
    <text evidence="1">The sequence shown here is derived from an EMBL/GenBank/DDBJ whole genome shotgun (WGS) entry which is preliminary data.</text>
</comment>
<accession>A0AAN9HSG1</accession>
<dbReference type="EMBL" id="JAYWIO010000008">
    <property type="protein sequence ID" value="KAK7243708.1"/>
    <property type="molecule type" value="Genomic_DNA"/>
</dbReference>
<keyword evidence="2" id="KW-1185">Reference proteome</keyword>
<name>A0AAN9HSG1_CROPI</name>
<evidence type="ECO:0000313" key="1">
    <source>
        <dbReference type="EMBL" id="KAK7243708.1"/>
    </source>
</evidence>
<evidence type="ECO:0000313" key="2">
    <source>
        <dbReference type="Proteomes" id="UP001372338"/>
    </source>
</evidence>